<keyword evidence="1" id="KW-0812">Transmembrane</keyword>
<evidence type="ECO:0000313" key="2">
    <source>
        <dbReference type="EMBL" id="MBF2718035.1"/>
    </source>
</evidence>
<proteinExistence type="predicted"/>
<keyword evidence="1" id="KW-0472">Membrane</keyword>
<comment type="caution">
    <text evidence="2">The sequence shown here is derived from an EMBL/GenBank/DDBJ whole genome shotgun (WGS) entry which is preliminary data.</text>
</comment>
<name>A0AAE2RJP7_AGRVI</name>
<evidence type="ECO:0008006" key="4">
    <source>
        <dbReference type="Google" id="ProtNLM"/>
    </source>
</evidence>
<evidence type="ECO:0000313" key="3">
    <source>
        <dbReference type="Proteomes" id="UP000655037"/>
    </source>
</evidence>
<accession>A0AAE2RJP7</accession>
<dbReference type="AlphaFoldDB" id="A0AAE2RJP7"/>
<dbReference type="Proteomes" id="UP000655037">
    <property type="component" value="Unassembled WGS sequence"/>
</dbReference>
<keyword evidence="1" id="KW-1133">Transmembrane helix</keyword>
<dbReference type="RefSeq" id="WP_015917342.1">
    <property type="nucleotide sequence ID" value="NZ_AP023272.1"/>
</dbReference>
<feature type="transmembrane region" description="Helical" evidence="1">
    <location>
        <begin position="6"/>
        <end position="29"/>
    </location>
</feature>
<reference evidence="2" key="1">
    <citation type="submission" date="2020-11" db="EMBL/GenBank/DDBJ databases">
        <title>Agrobacterium vitis strain K377 genome.</title>
        <authorList>
            <person name="Xi H."/>
        </authorList>
    </citation>
    <scope>NUCLEOTIDE SEQUENCE</scope>
    <source>
        <strain evidence="2">K377</strain>
    </source>
</reference>
<protein>
    <recommendedName>
        <fullName evidence="4">Histidine kinase</fullName>
    </recommendedName>
</protein>
<evidence type="ECO:0000256" key="1">
    <source>
        <dbReference type="SAM" id="Phobius"/>
    </source>
</evidence>
<organism evidence="2 3">
    <name type="scientific">Agrobacterium vitis</name>
    <name type="common">Rhizobium vitis</name>
    <dbReference type="NCBI Taxonomy" id="373"/>
    <lineage>
        <taxon>Bacteria</taxon>
        <taxon>Pseudomonadati</taxon>
        <taxon>Pseudomonadota</taxon>
        <taxon>Alphaproteobacteria</taxon>
        <taxon>Hyphomicrobiales</taxon>
        <taxon>Rhizobiaceae</taxon>
        <taxon>Rhizobium/Agrobacterium group</taxon>
        <taxon>Agrobacterium</taxon>
    </lineage>
</organism>
<dbReference type="OMA" id="PKTREMS"/>
<dbReference type="EMBL" id="JACXXJ020000005">
    <property type="protein sequence ID" value="MBF2718035.1"/>
    <property type="molecule type" value="Genomic_DNA"/>
</dbReference>
<gene>
    <name evidence="2" type="ORF">IEI95_027915</name>
</gene>
<sequence length="50" mass="5563">MPTLFRFLFVIATVAAMIYAAMWALVIFVEPGQREITATIPAAQIKPQQP</sequence>